<dbReference type="AlphaFoldDB" id="D4F1J5"/>
<organism evidence="2 3">
    <name type="scientific">Edwardsiella tarda ATCC 23685</name>
    <dbReference type="NCBI Taxonomy" id="500638"/>
    <lineage>
        <taxon>Bacteria</taxon>
        <taxon>Pseudomonadati</taxon>
        <taxon>Pseudomonadota</taxon>
        <taxon>Gammaproteobacteria</taxon>
        <taxon>Enterobacterales</taxon>
        <taxon>Hafniaceae</taxon>
        <taxon>Edwardsiella</taxon>
    </lineage>
</organism>
<comment type="caution">
    <text evidence="2">The sequence shown here is derived from an EMBL/GenBank/DDBJ whole genome shotgun (WGS) entry which is preliminary data.</text>
</comment>
<gene>
    <name evidence="2" type="ORF">EDWATA_00585</name>
</gene>
<evidence type="ECO:0000256" key="1">
    <source>
        <dbReference type="SAM" id="Phobius"/>
    </source>
</evidence>
<evidence type="ECO:0000313" key="2">
    <source>
        <dbReference type="EMBL" id="EFE24365.1"/>
    </source>
</evidence>
<feature type="transmembrane region" description="Helical" evidence="1">
    <location>
        <begin position="21"/>
        <end position="38"/>
    </location>
</feature>
<accession>D4F1J5</accession>
<keyword evidence="1" id="KW-0472">Membrane</keyword>
<reference evidence="2 3" key="1">
    <citation type="submission" date="2010-02" db="EMBL/GenBank/DDBJ databases">
        <authorList>
            <person name="Weinstock G."/>
            <person name="Sodergren E."/>
            <person name="Clifton S."/>
            <person name="Fulton L."/>
            <person name="Fulton B."/>
            <person name="Courtney L."/>
            <person name="Fronick C."/>
            <person name="Harrison M."/>
            <person name="Strong C."/>
            <person name="Farmer C."/>
            <person name="Delahaunty K."/>
            <person name="Markovic C."/>
            <person name="Hall O."/>
            <person name="Minx P."/>
            <person name="Tomlinson C."/>
            <person name="Mitreva M."/>
            <person name="Nelson J."/>
            <person name="Hou S."/>
            <person name="Wollam A."/>
            <person name="Pepin K.H."/>
            <person name="Johnson M."/>
            <person name="Bhonagiri V."/>
            <person name="Zhang X."/>
            <person name="Suruliraj S."/>
            <person name="Warren W."/>
            <person name="Chinwalla A."/>
            <person name="Mardis E.R."/>
            <person name="Wilson R.K."/>
        </authorList>
    </citation>
    <scope>NUCLEOTIDE SEQUENCE [LARGE SCALE GENOMIC DNA]</scope>
    <source>
        <strain evidence="2 3">ATCC 23685</strain>
    </source>
</reference>
<keyword evidence="1" id="KW-1133">Transmembrane helix</keyword>
<dbReference type="EMBL" id="ADGK01000020">
    <property type="protein sequence ID" value="EFE24365.1"/>
    <property type="molecule type" value="Genomic_DNA"/>
</dbReference>
<evidence type="ECO:0000313" key="3">
    <source>
        <dbReference type="Proteomes" id="UP000003692"/>
    </source>
</evidence>
<name>D4F1J5_EDWTA</name>
<dbReference type="Proteomes" id="UP000003692">
    <property type="component" value="Unassembled WGS sequence"/>
</dbReference>
<dbReference type="HOGENOM" id="CLU_3308771_0_0_6"/>
<proteinExistence type="predicted"/>
<keyword evidence="1" id="KW-0812">Transmembrane</keyword>
<sequence>MAQTRHGIARAVIILMNNKTICDLLIILVVCFMCIYSRY</sequence>
<protein>
    <submittedName>
        <fullName evidence="2">Uncharacterized protein</fullName>
    </submittedName>
</protein>